<dbReference type="EMBL" id="ML122276">
    <property type="protein sequence ID" value="RPD58191.1"/>
    <property type="molecule type" value="Genomic_DNA"/>
</dbReference>
<accession>A0A5C2S3W8</accession>
<protein>
    <submittedName>
        <fullName evidence="1">Uncharacterized protein</fullName>
    </submittedName>
</protein>
<sequence>MSLRLGGASAVSDSISIHIRISSPIYGTLHSLVVVAIDLDYSSIPPLFCRYCGAHTYSCCCKSTDTMLICHSIGLVVPRTPYVLRTCFDWCFHRTRQPRLRRHRMQSGSEAPREDFCEVISYGWTAIWSGGVRPTLAVRVSRRRT</sequence>
<gene>
    <name evidence="1" type="ORF">L227DRAFT_190918</name>
</gene>
<reference evidence="1" key="1">
    <citation type="journal article" date="2018" name="Genome Biol. Evol.">
        <title>Genomics and development of Lentinus tigrinus, a white-rot wood-decaying mushroom with dimorphic fruiting bodies.</title>
        <authorList>
            <person name="Wu B."/>
            <person name="Xu Z."/>
            <person name="Knudson A."/>
            <person name="Carlson A."/>
            <person name="Chen N."/>
            <person name="Kovaka S."/>
            <person name="LaButti K."/>
            <person name="Lipzen A."/>
            <person name="Pennachio C."/>
            <person name="Riley R."/>
            <person name="Schakwitz W."/>
            <person name="Umezawa K."/>
            <person name="Ohm R.A."/>
            <person name="Grigoriev I.V."/>
            <person name="Nagy L.G."/>
            <person name="Gibbons J."/>
            <person name="Hibbett D."/>
        </authorList>
    </citation>
    <scope>NUCLEOTIDE SEQUENCE [LARGE SCALE GENOMIC DNA]</scope>
    <source>
        <strain evidence="1">ALCF2SS1-6</strain>
    </source>
</reference>
<dbReference type="Proteomes" id="UP000313359">
    <property type="component" value="Unassembled WGS sequence"/>
</dbReference>
<dbReference type="AlphaFoldDB" id="A0A5C2S3W8"/>
<keyword evidence="2" id="KW-1185">Reference proteome</keyword>
<evidence type="ECO:0000313" key="1">
    <source>
        <dbReference type="EMBL" id="RPD58191.1"/>
    </source>
</evidence>
<evidence type="ECO:0000313" key="2">
    <source>
        <dbReference type="Proteomes" id="UP000313359"/>
    </source>
</evidence>
<proteinExistence type="predicted"/>
<name>A0A5C2S3W8_9APHY</name>
<organism evidence="1 2">
    <name type="scientific">Lentinus tigrinus ALCF2SS1-6</name>
    <dbReference type="NCBI Taxonomy" id="1328759"/>
    <lineage>
        <taxon>Eukaryota</taxon>
        <taxon>Fungi</taxon>
        <taxon>Dikarya</taxon>
        <taxon>Basidiomycota</taxon>
        <taxon>Agaricomycotina</taxon>
        <taxon>Agaricomycetes</taxon>
        <taxon>Polyporales</taxon>
        <taxon>Polyporaceae</taxon>
        <taxon>Lentinus</taxon>
    </lineage>
</organism>